<dbReference type="InterPro" id="IPR025058">
    <property type="entry name" value="DUF3995"/>
</dbReference>
<sequence length="141" mass="15157">MIIVCSLFVSFVLAAVSGLHVYWCFGGTWGGRAALPTTEGRPLFTPRPFEVAAVALLLAAAAWFTLELGGLFAVLFPPGMLVWGGWALGVIFILRGIGEFRYLGLFKTKKGTAFARMDTVLYSPLCLLLGAAVLWMAVARA</sequence>
<keyword evidence="1" id="KW-0812">Transmembrane</keyword>
<feature type="transmembrane region" description="Helical" evidence="1">
    <location>
        <begin position="80"/>
        <end position="98"/>
    </location>
</feature>
<comment type="caution">
    <text evidence="2">The sequence shown here is derived from an EMBL/GenBank/DDBJ whole genome shotgun (WGS) entry which is preliminary data.</text>
</comment>
<accession>A0ABV6DV32</accession>
<protein>
    <submittedName>
        <fullName evidence="2">DUF3995 domain-containing protein</fullName>
    </submittedName>
</protein>
<feature type="transmembrane region" description="Helical" evidence="1">
    <location>
        <begin position="51"/>
        <end position="74"/>
    </location>
</feature>
<dbReference type="Proteomes" id="UP001589776">
    <property type="component" value="Unassembled WGS sequence"/>
</dbReference>
<gene>
    <name evidence="2" type="ORF">ACFFK0_29350</name>
</gene>
<proteinExistence type="predicted"/>
<dbReference type="RefSeq" id="WP_377474764.1">
    <property type="nucleotide sequence ID" value="NZ_JBHLWN010000121.1"/>
</dbReference>
<keyword evidence="1" id="KW-0472">Membrane</keyword>
<dbReference type="EMBL" id="JBHLWN010000121">
    <property type="protein sequence ID" value="MFC0216509.1"/>
    <property type="molecule type" value="Genomic_DNA"/>
</dbReference>
<feature type="transmembrane region" description="Helical" evidence="1">
    <location>
        <begin position="119"/>
        <end position="138"/>
    </location>
</feature>
<name>A0ABV6DV32_9BACL</name>
<feature type="transmembrane region" description="Helical" evidence="1">
    <location>
        <begin position="6"/>
        <end position="30"/>
    </location>
</feature>
<keyword evidence="1" id="KW-1133">Transmembrane helix</keyword>
<keyword evidence="3" id="KW-1185">Reference proteome</keyword>
<evidence type="ECO:0000256" key="1">
    <source>
        <dbReference type="SAM" id="Phobius"/>
    </source>
</evidence>
<dbReference type="Pfam" id="PF13160">
    <property type="entry name" value="DUF3995"/>
    <property type="match status" value="1"/>
</dbReference>
<evidence type="ECO:0000313" key="3">
    <source>
        <dbReference type="Proteomes" id="UP001589776"/>
    </source>
</evidence>
<organism evidence="2 3">
    <name type="scientific">Paenibacillus chartarius</name>
    <dbReference type="NCBI Taxonomy" id="747481"/>
    <lineage>
        <taxon>Bacteria</taxon>
        <taxon>Bacillati</taxon>
        <taxon>Bacillota</taxon>
        <taxon>Bacilli</taxon>
        <taxon>Bacillales</taxon>
        <taxon>Paenibacillaceae</taxon>
        <taxon>Paenibacillus</taxon>
    </lineage>
</organism>
<evidence type="ECO:0000313" key="2">
    <source>
        <dbReference type="EMBL" id="MFC0216509.1"/>
    </source>
</evidence>
<reference evidence="2 3" key="1">
    <citation type="submission" date="2024-09" db="EMBL/GenBank/DDBJ databases">
        <authorList>
            <person name="Sun Q."/>
            <person name="Mori K."/>
        </authorList>
    </citation>
    <scope>NUCLEOTIDE SEQUENCE [LARGE SCALE GENOMIC DNA]</scope>
    <source>
        <strain evidence="2 3">CCM 7759</strain>
    </source>
</reference>